<evidence type="ECO:0000256" key="1">
    <source>
        <dbReference type="ARBA" id="ARBA00001971"/>
    </source>
</evidence>
<keyword evidence="7" id="KW-0503">Monooxygenase</keyword>
<dbReference type="InterPro" id="IPR002403">
    <property type="entry name" value="Cyt_P450_E_grp-IV"/>
</dbReference>
<evidence type="ECO:0000256" key="3">
    <source>
        <dbReference type="ARBA" id="ARBA00022723"/>
    </source>
</evidence>
<dbReference type="InParanoid" id="A0A165FZB3"/>
<dbReference type="PROSITE" id="PS00086">
    <property type="entry name" value="CYTOCHROME_P450"/>
    <property type="match status" value="1"/>
</dbReference>
<dbReference type="InterPro" id="IPR017972">
    <property type="entry name" value="Cyt_P450_CS"/>
</dbReference>
<name>A0A165FZB3_EXIGL</name>
<keyword evidence="5 6" id="KW-0408">Iron</keyword>
<dbReference type="OrthoDB" id="1844152at2759"/>
<dbReference type="GO" id="GO:0016705">
    <property type="term" value="F:oxidoreductase activity, acting on paired donors, with incorporation or reduction of molecular oxygen"/>
    <property type="evidence" value="ECO:0007669"/>
    <property type="project" value="InterPro"/>
</dbReference>
<dbReference type="GO" id="GO:0020037">
    <property type="term" value="F:heme binding"/>
    <property type="evidence" value="ECO:0007669"/>
    <property type="project" value="InterPro"/>
</dbReference>
<keyword evidence="8" id="KW-0472">Membrane</keyword>
<keyword evidence="8" id="KW-0812">Transmembrane</keyword>
<organism evidence="9 10">
    <name type="scientific">Exidia glandulosa HHB12029</name>
    <dbReference type="NCBI Taxonomy" id="1314781"/>
    <lineage>
        <taxon>Eukaryota</taxon>
        <taxon>Fungi</taxon>
        <taxon>Dikarya</taxon>
        <taxon>Basidiomycota</taxon>
        <taxon>Agaricomycotina</taxon>
        <taxon>Agaricomycetes</taxon>
        <taxon>Auriculariales</taxon>
        <taxon>Exidiaceae</taxon>
        <taxon>Exidia</taxon>
    </lineage>
</organism>
<evidence type="ECO:0000313" key="10">
    <source>
        <dbReference type="Proteomes" id="UP000077266"/>
    </source>
</evidence>
<evidence type="ECO:0000256" key="7">
    <source>
        <dbReference type="RuleBase" id="RU000461"/>
    </source>
</evidence>
<dbReference type="CDD" id="cd11041">
    <property type="entry name" value="CYP503A1-like"/>
    <property type="match status" value="1"/>
</dbReference>
<gene>
    <name evidence="9" type="ORF">EXIGLDRAFT_695312</name>
</gene>
<evidence type="ECO:0000256" key="6">
    <source>
        <dbReference type="PIRSR" id="PIRSR602403-1"/>
    </source>
</evidence>
<dbReference type="GO" id="GO:0005506">
    <property type="term" value="F:iron ion binding"/>
    <property type="evidence" value="ECO:0007669"/>
    <property type="project" value="InterPro"/>
</dbReference>
<comment type="cofactor">
    <cofactor evidence="1 6">
        <name>heme</name>
        <dbReference type="ChEBI" id="CHEBI:30413"/>
    </cofactor>
</comment>
<keyword evidence="4 7" id="KW-0560">Oxidoreductase</keyword>
<dbReference type="InterPro" id="IPR001128">
    <property type="entry name" value="Cyt_P450"/>
</dbReference>
<protein>
    <submittedName>
        <fullName evidence="9">Cytochrome P450</fullName>
    </submittedName>
</protein>
<evidence type="ECO:0000256" key="5">
    <source>
        <dbReference type="ARBA" id="ARBA00023004"/>
    </source>
</evidence>
<keyword evidence="6 7" id="KW-0349">Heme</keyword>
<keyword evidence="10" id="KW-1185">Reference proteome</keyword>
<dbReference type="SUPFAM" id="SSF48264">
    <property type="entry name" value="Cytochrome P450"/>
    <property type="match status" value="1"/>
</dbReference>
<dbReference type="GO" id="GO:0004497">
    <property type="term" value="F:monooxygenase activity"/>
    <property type="evidence" value="ECO:0007669"/>
    <property type="project" value="UniProtKB-KW"/>
</dbReference>
<comment type="similarity">
    <text evidence="2 7">Belongs to the cytochrome P450 family.</text>
</comment>
<dbReference type="Gene3D" id="1.10.630.10">
    <property type="entry name" value="Cytochrome P450"/>
    <property type="match status" value="1"/>
</dbReference>
<feature type="transmembrane region" description="Helical" evidence="8">
    <location>
        <begin position="6"/>
        <end position="23"/>
    </location>
</feature>
<feature type="binding site" description="axial binding residue" evidence="6">
    <location>
        <position position="421"/>
    </location>
    <ligand>
        <name>heme</name>
        <dbReference type="ChEBI" id="CHEBI:30413"/>
    </ligand>
    <ligandPart>
        <name>Fe</name>
        <dbReference type="ChEBI" id="CHEBI:18248"/>
    </ligandPart>
</feature>
<dbReference type="PANTHER" id="PTHR46206">
    <property type="entry name" value="CYTOCHROME P450"/>
    <property type="match status" value="1"/>
</dbReference>
<accession>A0A165FZB3</accession>
<evidence type="ECO:0000313" key="9">
    <source>
        <dbReference type="EMBL" id="KZV89753.1"/>
    </source>
</evidence>
<evidence type="ECO:0000256" key="2">
    <source>
        <dbReference type="ARBA" id="ARBA00010617"/>
    </source>
</evidence>
<dbReference type="InterPro" id="IPR036396">
    <property type="entry name" value="Cyt_P450_sf"/>
</dbReference>
<dbReference type="Proteomes" id="UP000077266">
    <property type="component" value="Unassembled WGS sequence"/>
</dbReference>
<dbReference type="EMBL" id="KV426064">
    <property type="protein sequence ID" value="KZV89753.1"/>
    <property type="molecule type" value="Genomic_DNA"/>
</dbReference>
<reference evidence="9 10" key="1">
    <citation type="journal article" date="2016" name="Mol. Biol. Evol.">
        <title>Comparative Genomics of Early-Diverging Mushroom-Forming Fungi Provides Insights into the Origins of Lignocellulose Decay Capabilities.</title>
        <authorList>
            <person name="Nagy L.G."/>
            <person name="Riley R."/>
            <person name="Tritt A."/>
            <person name="Adam C."/>
            <person name="Daum C."/>
            <person name="Floudas D."/>
            <person name="Sun H."/>
            <person name="Yadav J.S."/>
            <person name="Pangilinan J."/>
            <person name="Larsson K.H."/>
            <person name="Matsuura K."/>
            <person name="Barry K."/>
            <person name="Labutti K."/>
            <person name="Kuo R."/>
            <person name="Ohm R.A."/>
            <person name="Bhattacharya S.S."/>
            <person name="Shirouzu T."/>
            <person name="Yoshinaga Y."/>
            <person name="Martin F.M."/>
            <person name="Grigoriev I.V."/>
            <person name="Hibbett D.S."/>
        </authorList>
    </citation>
    <scope>NUCLEOTIDE SEQUENCE [LARGE SCALE GENOMIC DNA]</scope>
    <source>
        <strain evidence="9 10">HHB12029</strain>
    </source>
</reference>
<evidence type="ECO:0000256" key="4">
    <source>
        <dbReference type="ARBA" id="ARBA00023002"/>
    </source>
</evidence>
<sequence length="475" mass="54079">MDPPVYLAGVLALLFATVWFLFWRGHDSLAHIPSIGVSSGPLGKYIASVLSISRTREWLDEGARKYPSGVFKIPPDDVLSFQEAATEAIEADYTLSGWREAASRPDVHIGLIRGKLTRSLGSLFPAVYDEIRTSFEDVFELEPEKTGWTPLVARDALMRVICRTTNRVFVGLPLCRNEEFVDLNIRFTMDVAMSAFIIKLFPAFLKPYLTPMRRAYRDGERLMRDFVDERLRETASHKGIEWEDKPDDLLQWMIDLANERELQPDFLIKQILRLNFSAIHTTLISIMHAFYHIAASPEYQTPLREEVLHAISTYGWTKDAMDRLFKLDSILRESQRHFGLGALSMPRKALRASGFTFSNGTHVPTGTTLAVSARAIHFDEGVYECAEEFRGFRFAGESEGGARYVNASASYVPWGYGRHACPGRFWAANEMKAVLAYLLAHYEFRLEDQAVPKETWFGHNVVPHQTAKVLFRRRA</sequence>
<dbReference type="STRING" id="1314781.A0A165FZB3"/>
<proteinExistence type="inferred from homology"/>
<evidence type="ECO:0000256" key="8">
    <source>
        <dbReference type="SAM" id="Phobius"/>
    </source>
</evidence>
<dbReference type="PRINTS" id="PR00465">
    <property type="entry name" value="EP450IV"/>
</dbReference>
<keyword evidence="3 6" id="KW-0479">Metal-binding</keyword>
<dbReference type="Pfam" id="PF00067">
    <property type="entry name" value="p450"/>
    <property type="match status" value="1"/>
</dbReference>
<keyword evidence="8" id="KW-1133">Transmembrane helix</keyword>
<dbReference type="AlphaFoldDB" id="A0A165FZB3"/>